<dbReference type="EMBL" id="AP018515">
    <property type="protein sequence ID" value="BBC80459.1"/>
    <property type="molecule type" value="Genomic_DNA"/>
</dbReference>
<gene>
    <name evidence="1" type="ORF">AcetOrient_orf03158</name>
</gene>
<protein>
    <submittedName>
        <fullName evidence="1">ER protein BIG1</fullName>
    </submittedName>
</protein>
<accession>A0A2Z5ZJE6</accession>
<dbReference type="Proteomes" id="UP000270034">
    <property type="component" value="Chromosome"/>
</dbReference>
<evidence type="ECO:0000313" key="1">
    <source>
        <dbReference type="EMBL" id="BBC80459.1"/>
    </source>
</evidence>
<reference evidence="1 2" key="1">
    <citation type="submission" date="2018-02" db="EMBL/GenBank/DDBJ databases">
        <title>Acetobacter orientalis genome.</title>
        <authorList>
            <person name="Nakashima N."/>
            <person name="Tamura T."/>
        </authorList>
    </citation>
    <scope>NUCLEOTIDE SEQUENCE [LARGE SCALE GENOMIC DNA]</scope>
    <source>
        <strain evidence="1 2">FAN1</strain>
    </source>
</reference>
<organism evidence="1 2">
    <name type="scientific">Acetobacter orientalis</name>
    <dbReference type="NCBI Taxonomy" id="146474"/>
    <lineage>
        <taxon>Bacteria</taxon>
        <taxon>Pseudomonadati</taxon>
        <taxon>Pseudomonadota</taxon>
        <taxon>Alphaproteobacteria</taxon>
        <taxon>Acetobacterales</taxon>
        <taxon>Acetobacteraceae</taxon>
        <taxon>Acetobacter</taxon>
    </lineage>
</organism>
<proteinExistence type="predicted"/>
<dbReference type="KEGG" id="aot:AcetOri_orf03158"/>
<sequence>MLYLLATNAKRAAKCDPFLTKLSFLTRNFIARWRSPQSG</sequence>
<evidence type="ECO:0000313" key="2">
    <source>
        <dbReference type="Proteomes" id="UP000270034"/>
    </source>
</evidence>
<dbReference type="AlphaFoldDB" id="A0A2Z5ZJE6"/>
<name>A0A2Z5ZJE6_9PROT</name>